<dbReference type="SUPFAM" id="SSF110916">
    <property type="entry name" value="Peptidyl-tRNA hydrolase domain-like"/>
    <property type="match status" value="1"/>
</dbReference>
<dbReference type="Pfam" id="PF00472">
    <property type="entry name" value="RF-1"/>
    <property type="match status" value="1"/>
</dbReference>
<dbReference type="InterPro" id="IPR000352">
    <property type="entry name" value="Pep_chain_release_fac_I"/>
</dbReference>
<feature type="compositionally biased region" description="Basic and acidic residues" evidence="1">
    <location>
        <begin position="175"/>
        <end position="187"/>
    </location>
</feature>
<dbReference type="InterPro" id="IPR052104">
    <property type="entry name" value="Mito_Release_Factor_mL62"/>
</dbReference>
<dbReference type="PANTHER" id="PTHR11075:SF54">
    <property type="entry name" value="LARGE RIBOSOMAL SUBUNIT PROTEIN ML62"/>
    <property type="match status" value="1"/>
</dbReference>
<dbReference type="GO" id="GO:0004045">
    <property type="term" value="F:peptidyl-tRNA hydrolase activity"/>
    <property type="evidence" value="ECO:0007669"/>
    <property type="project" value="TreeGrafter"/>
</dbReference>
<feature type="domain" description="Prokaryotic-type class I peptide chain release factors" evidence="2">
    <location>
        <begin position="75"/>
        <end position="205"/>
    </location>
</feature>
<sequence length="214" mass="24137">MNFLLPFLSRMSTGSLPVGVGTLELRPQAWAIHLVLARRHMHLGRLPPPPHLAKLENSSENAQAQAWIDKFKHEEIPKNIVELSFSRSSGPGGQNVNKVNTKATLRCPLSSSWIPLWARDYIKRTPSYVSSAQCIQITSTVYRSQAQNVQDCLSKLRSLVVDAALASIVAEPSEAQKERVRGFQRAEKARRRLEKSKRSEIKKNRSKGSRDYHD</sequence>
<evidence type="ECO:0000259" key="2">
    <source>
        <dbReference type="Pfam" id="PF00472"/>
    </source>
</evidence>
<reference evidence="3 4" key="1">
    <citation type="journal article" date="2016" name="Mol. Biol. Evol.">
        <title>Comparative Genomics of Early-Diverging Mushroom-Forming Fungi Provides Insights into the Origins of Lignocellulose Decay Capabilities.</title>
        <authorList>
            <person name="Nagy L.G."/>
            <person name="Riley R."/>
            <person name="Tritt A."/>
            <person name="Adam C."/>
            <person name="Daum C."/>
            <person name="Floudas D."/>
            <person name="Sun H."/>
            <person name="Yadav J.S."/>
            <person name="Pangilinan J."/>
            <person name="Larsson K.H."/>
            <person name="Matsuura K."/>
            <person name="Barry K."/>
            <person name="Labutti K."/>
            <person name="Kuo R."/>
            <person name="Ohm R.A."/>
            <person name="Bhattacharya S.S."/>
            <person name="Shirouzu T."/>
            <person name="Yoshinaga Y."/>
            <person name="Martin F.M."/>
            <person name="Grigoriev I.V."/>
            <person name="Hibbett D.S."/>
        </authorList>
    </citation>
    <scope>NUCLEOTIDE SEQUENCE [LARGE SCALE GENOMIC DNA]</scope>
    <source>
        <strain evidence="3 4">L-15889</strain>
    </source>
</reference>
<dbReference type="GO" id="GO:0005762">
    <property type="term" value="C:mitochondrial large ribosomal subunit"/>
    <property type="evidence" value="ECO:0007669"/>
    <property type="project" value="TreeGrafter"/>
</dbReference>
<feature type="region of interest" description="Disordered" evidence="1">
    <location>
        <begin position="175"/>
        <end position="214"/>
    </location>
</feature>
<dbReference type="PANTHER" id="PTHR11075">
    <property type="entry name" value="PEPTIDE CHAIN RELEASE FACTOR"/>
    <property type="match status" value="1"/>
</dbReference>
<gene>
    <name evidence="3" type="ORF">DAEQUDRAFT_724404</name>
</gene>
<dbReference type="STRING" id="1314783.A0A165S1N8"/>
<dbReference type="OrthoDB" id="270639at2759"/>
<organism evidence="3 4">
    <name type="scientific">Daedalea quercina L-15889</name>
    <dbReference type="NCBI Taxonomy" id="1314783"/>
    <lineage>
        <taxon>Eukaryota</taxon>
        <taxon>Fungi</taxon>
        <taxon>Dikarya</taxon>
        <taxon>Basidiomycota</taxon>
        <taxon>Agaricomycotina</taxon>
        <taxon>Agaricomycetes</taxon>
        <taxon>Polyporales</taxon>
        <taxon>Fomitopsis</taxon>
    </lineage>
</organism>
<dbReference type="Gene3D" id="3.30.160.20">
    <property type="match status" value="1"/>
</dbReference>
<protein>
    <recommendedName>
        <fullName evidence="2">Prokaryotic-type class I peptide chain release factors domain-containing protein</fullName>
    </recommendedName>
</protein>
<name>A0A165S1N8_9APHY</name>
<dbReference type="Proteomes" id="UP000076727">
    <property type="component" value="Unassembled WGS sequence"/>
</dbReference>
<dbReference type="AlphaFoldDB" id="A0A165S1N8"/>
<accession>A0A165S1N8</accession>
<evidence type="ECO:0000313" key="4">
    <source>
        <dbReference type="Proteomes" id="UP000076727"/>
    </source>
</evidence>
<feature type="compositionally biased region" description="Basic and acidic residues" evidence="1">
    <location>
        <begin position="196"/>
        <end position="214"/>
    </location>
</feature>
<dbReference type="GO" id="GO:0016150">
    <property type="term" value="F:translation release factor activity, codon nonspecific"/>
    <property type="evidence" value="ECO:0007669"/>
    <property type="project" value="TreeGrafter"/>
</dbReference>
<keyword evidence="4" id="KW-1185">Reference proteome</keyword>
<dbReference type="EMBL" id="KV429046">
    <property type="protein sequence ID" value="KZT71422.1"/>
    <property type="molecule type" value="Genomic_DNA"/>
</dbReference>
<evidence type="ECO:0000256" key="1">
    <source>
        <dbReference type="SAM" id="MobiDB-lite"/>
    </source>
</evidence>
<proteinExistence type="predicted"/>
<dbReference type="GO" id="GO:0070126">
    <property type="term" value="P:mitochondrial translational termination"/>
    <property type="evidence" value="ECO:0007669"/>
    <property type="project" value="TreeGrafter"/>
</dbReference>
<evidence type="ECO:0000313" key="3">
    <source>
        <dbReference type="EMBL" id="KZT71422.1"/>
    </source>
</evidence>